<dbReference type="InterPro" id="IPR053143">
    <property type="entry name" value="Arylsulfate_ST"/>
</dbReference>
<dbReference type="OrthoDB" id="5377172at2759"/>
<dbReference type="STRING" id="573508.A0A1E3B4Z6"/>
<gene>
    <name evidence="1" type="ORF">SI65_08474</name>
</gene>
<keyword evidence="2" id="KW-1185">Reference proteome</keyword>
<accession>A0A1E3B4Z6</accession>
<proteinExistence type="predicted"/>
<dbReference type="Proteomes" id="UP000094569">
    <property type="component" value="Unassembled WGS sequence"/>
</dbReference>
<dbReference type="PANTHER" id="PTHR35340:SF6">
    <property type="entry name" value="ASST-DOMAIN-CONTAINING PROTEIN"/>
    <property type="match status" value="1"/>
</dbReference>
<evidence type="ECO:0000313" key="1">
    <source>
        <dbReference type="EMBL" id="ODM16040.1"/>
    </source>
</evidence>
<reference evidence="1 2" key="1">
    <citation type="journal article" date="2016" name="BMC Genomics">
        <title>Comparative genomic and transcriptomic analyses of the Fuzhuan brick tea-fermentation fungus Aspergillus cristatus.</title>
        <authorList>
            <person name="Ge Y."/>
            <person name="Wang Y."/>
            <person name="Liu Y."/>
            <person name="Tan Y."/>
            <person name="Ren X."/>
            <person name="Zhang X."/>
            <person name="Hyde K.D."/>
            <person name="Liu Y."/>
            <person name="Liu Z."/>
        </authorList>
    </citation>
    <scope>NUCLEOTIDE SEQUENCE [LARGE SCALE GENOMIC DNA]</scope>
    <source>
        <strain evidence="1 2">GZAAS20.1005</strain>
    </source>
</reference>
<dbReference type="EMBL" id="JXNT01000013">
    <property type="protein sequence ID" value="ODM16040.1"/>
    <property type="molecule type" value="Genomic_DNA"/>
</dbReference>
<evidence type="ECO:0008006" key="3">
    <source>
        <dbReference type="Google" id="ProtNLM"/>
    </source>
</evidence>
<sequence length="465" mass="51224">MNITKYGPTEPGYIFTVPTHLVTQGGNPTIYDTDGELVWQGPHGNMTYFRPEILHGEQVLVYWSGMATARGFGHGAFHVLNSAYEEIYRVTLSEDEGFVSGLPGEKPKSYIDVQDGFVTERGTILVGAVNATRIDPQQVDVPDGVEWILDDLFYEIDIVSNRVLFRWSTLEHPEAAKPVDSLRPVGDDGKNKEDPWDFMHLNGFVPYGEGYLISANYMGTLYAIGKDGAVQWKLSGLTGGDFKPGPDTKFAGQHNPRIIKQTPDTLTVSIYNDAKAPNQTFISPSSGLLLDLNFTSRTVSLNRKLDDPSEPVYTESQGNCQGLDNGHFFVGRGSVPEIEEYDAKGKCVMRATLGYEPYFWGTHTAFRLPWVGKPNTAPEVFACLSHGATMVYACWNGATDVQAWDIWTGNQGVTGEDVEYVTTVGKKGFETEARLDGIHSTVMVKAVGGPNDGRQSDHVRVQQSC</sequence>
<dbReference type="VEuPathDB" id="FungiDB:SI65_08474"/>
<dbReference type="AlphaFoldDB" id="A0A1E3B4Z6"/>
<dbReference type="InterPro" id="IPR039535">
    <property type="entry name" value="ASST-like"/>
</dbReference>
<evidence type="ECO:0000313" key="2">
    <source>
        <dbReference type="Proteomes" id="UP000094569"/>
    </source>
</evidence>
<protein>
    <recommendedName>
        <fullName evidence="3">ASST-domain-containing protein</fullName>
    </recommendedName>
</protein>
<organism evidence="1 2">
    <name type="scientific">Aspergillus cristatus</name>
    <name type="common">Chinese Fuzhuan brick tea-fermentation fungus</name>
    <name type="synonym">Eurotium cristatum</name>
    <dbReference type="NCBI Taxonomy" id="573508"/>
    <lineage>
        <taxon>Eukaryota</taxon>
        <taxon>Fungi</taxon>
        <taxon>Dikarya</taxon>
        <taxon>Ascomycota</taxon>
        <taxon>Pezizomycotina</taxon>
        <taxon>Eurotiomycetes</taxon>
        <taxon>Eurotiomycetidae</taxon>
        <taxon>Eurotiales</taxon>
        <taxon>Aspergillaceae</taxon>
        <taxon>Aspergillus</taxon>
        <taxon>Aspergillus subgen. Aspergillus</taxon>
    </lineage>
</organism>
<dbReference type="PANTHER" id="PTHR35340">
    <property type="entry name" value="PQQ ENZYME REPEAT PROTEIN-RELATED"/>
    <property type="match status" value="1"/>
</dbReference>
<comment type="caution">
    <text evidence="1">The sequence shown here is derived from an EMBL/GenBank/DDBJ whole genome shotgun (WGS) entry which is preliminary data.</text>
</comment>
<dbReference type="Pfam" id="PF14269">
    <property type="entry name" value="Arylsulfotran_2"/>
    <property type="match status" value="1"/>
</dbReference>
<name>A0A1E3B4Z6_ASPCR</name>